<dbReference type="InterPro" id="IPR030391">
    <property type="entry name" value="MeTrfase_TrmA_CS"/>
</dbReference>
<evidence type="ECO:0000256" key="6">
    <source>
        <dbReference type="PROSITE-ProRule" id="PRU10015"/>
    </source>
</evidence>
<evidence type="ECO:0000256" key="7">
    <source>
        <dbReference type="SAM" id="MobiDB-lite"/>
    </source>
</evidence>
<dbReference type="CDD" id="cd02440">
    <property type="entry name" value="AdoMet_MTases"/>
    <property type="match status" value="1"/>
</dbReference>
<feature type="region of interest" description="Disordered" evidence="7">
    <location>
        <begin position="116"/>
        <end position="223"/>
    </location>
</feature>
<dbReference type="Gene3D" id="3.40.50.150">
    <property type="entry name" value="Vaccinia Virus protein VP39"/>
    <property type="match status" value="1"/>
</dbReference>
<dbReference type="InterPro" id="IPR011869">
    <property type="entry name" value="TrmA_MeTrfase"/>
</dbReference>
<keyword evidence="1 5" id="KW-0489">Methyltransferase</keyword>
<dbReference type="InterPro" id="IPR010280">
    <property type="entry name" value="U5_MeTrfase_fam"/>
</dbReference>
<dbReference type="InterPro" id="IPR029063">
    <property type="entry name" value="SAM-dependent_MTases_sf"/>
</dbReference>
<evidence type="ECO:0000256" key="4">
    <source>
        <dbReference type="ARBA" id="ARBA00022694"/>
    </source>
</evidence>
<name>A0ABQ7GES3_DUNSA</name>
<dbReference type="Pfam" id="PF05958">
    <property type="entry name" value="tRNA_U5-meth_tr"/>
    <property type="match status" value="2"/>
</dbReference>
<accession>A0ABQ7GES3</accession>
<evidence type="ECO:0000313" key="8">
    <source>
        <dbReference type="EMBL" id="KAF5833106.1"/>
    </source>
</evidence>
<feature type="active site" evidence="6">
    <location>
        <position position="338"/>
    </location>
</feature>
<feature type="binding site" evidence="5">
    <location>
        <position position="313"/>
    </location>
    <ligand>
        <name>S-adenosyl-L-methionine</name>
        <dbReference type="ChEBI" id="CHEBI:59789"/>
    </ligand>
</feature>
<keyword evidence="3 5" id="KW-0949">S-adenosyl-L-methionine</keyword>
<dbReference type="InterPro" id="IPR030390">
    <property type="entry name" value="MeTrfase_TrmA_AS"/>
</dbReference>
<gene>
    <name evidence="8" type="ORF">DUNSADRAFT_10687</name>
</gene>
<dbReference type="PANTHER" id="PTHR47790">
    <property type="entry name" value="TRNA/TMRNA (URACIL-C(5))-METHYLTRANSFERASE"/>
    <property type="match status" value="1"/>
</dbReference>
<dbReference type="PANTHER" id="PTHR47790:SF2">
    <property type="entry name" value="TRNA_TMRNA (URACIL-C(5))-METHYLTRANSFERASE"/>
    <property type="match status" value="1"/>
</dbReference>
<evidence type="ECO:0000256" key="2">
    <source>
        <dbReference type="ARBA" id="ARBA00022679"/>
    </source>
</evidence>
<dbReference type="PROSITE" id="PS01231">
    <property type="entry name" value="TRMA_2"/>
    <property type="match status" value="1"/>
</dbReference>
<comment type="similarity">
    <text evidence="5">Belongs to the class I-like SAM-binding methyltransferase superfamily. RNA M5U methyltransferase family.</text>
</comment>
<feature type="compositionally biased region" description="Low complexity" evidence="7">
    <location>
        <begin position="160"/>
        <end position="222"/>
    </location>
</feature>
<keyword evidence="4" id="KW-0819">tRNA processing</keyword>
<dbReference type="PROSITE" id="PS01230">
    <property type="entry name" value="TRMA_1"/>
    <property type="match status" value="1"/>
</dbReference>
<feature type="compositionally biased region" description="Polar residues" evidence="7">
    <location>
        <begin position="145"/>
        <end position="158"/>
    </location>
</feature>
<feature type="non-terminal residue" evidence="8">
    <location>
        <position position="1"/>
    </location>
</feature>
<proteinExistence type="inferred from homology"/>
<evidence type="ECO:0000256" key="5">
    <source>
        <dbReference type="PROSITE-ProRule" id="PRU01024"/>
    </source>
</evidence>
<evidence type="ECO:0000256" key="3">
    <source>
        <dbReference type="ARBA" id="ARBA00022691"/>
    </source>
</evidence>
<feature type="binding site" evidence="5">
    <location>
        <position position="253"/>
    </location>
    <ligand>
        <name>S-adenosyl-L-methionine</name>
        <dbReference type="ChEBI" id="CHEBI:59789"/>
    </ligand>
</feature>
<comment type="caution">
    <text evidence="8">The sequence shown here is derived from an EMBL/GenBank/DDBJ whole genome shotgun (WGS) entry which is preliminary data.</text>
</comment>
<reference evidence="8" key="1">
    <citation type="submission" date="2017-08" db="EMBL/GenBank/DDBJ databases">
        <authorList>
            <person name="Polle J.E."/>
            <person name="Barry K."/>
            <person name="Cushman J."/>
            <person name="Schmutz J."/>
            <person name="Tran D."/>
            <person name="Hathwaick L.T."/>
            <person name="Yim W.C."/>
            <person name="Jenkins J."/>
            <person name="Mckie-Krisberg Z.M."/>
            <person name="Prochnik S."/>
            <person name="Lindquist E."/>
            <person name="Dockter R.B."/>
            <person name="Adam C."/>
            <person name="Molina H."/>
            <person name="Bunkerborg J."/>
            <person name="Jin E."/>
            <person name="Buchheim M."/>
            <person name="Magnuson J."/>
        </authorList>
    </citation>
    <scope>NUCLEOTIDE SEQUENCE</scope>
    <source>
        <strain evidence="8">CCAP 19/18</strain>
    </source>
</reference>
<protein>
    <submittedName>
        <fullName evidence="8">Uracil-5--methyltransferase-domain-containing protein</fullName>
    </submittedName>
</protein>
<feature type="binding site" evidence="5">
    <location>
        <position position="232"/>
    </location>
    <ligand>
        <name>S-adenosyl-L-methionine</name>
        <dbReference type="ChEBI" id="CHEBI:59789"/>
    </ligand>
</feature>
<dbReference type="PROSITE" id="PS51687">
    <property type="entry name" value="SAM_MT_RNA_M5U"/>
    <property type="match status" value="1"/>
</dbReference>
<evidence type="ECO:0000256" key="1">
    <source>
        <dbReference type="ARBA" id="ARBA00022603"/>
    </source>
</evidence>
<dbReference type="Proteomes" id="UP000815325">
    <property type="component" value="Unassembled WGS sequence"/>
</dbReference>
<keyword evidence="9" id="KW-1185">Reference proteome</keyword>
<feature type="active site" description="Nucleophile" evidence="5">
    <location>
        <position position="338"/>
    </location>
</feature>
<evidence type="ECO:0000313" key="9">
    <source>
        <dbReference type="Proteomes" id="UP000815325"/>
    </source>
</evidence>
<keyword evidence="2 5" id="KW-0808">Transferase</keyword>
<sequence length="384" mass="40920">MQVNFHTTQVGEAMVTLVYHKKLDDLWQESARKLRTLLAQAPSTHGHMPHVIGRSRKQKVELDSSCVVEQLTVNDKVYLSKQVEATFSQPNACMCEHMVSWAQTVTAGSHSPAEAAIAAAAAPPASQTAAQHHAEGVDGPGPAGSTASEAGQTSQADVQGTAPTDAKAAPPPAASAAAQPGQSDPQSSAQAGTSAAAAPAPAPAATQANSSSGVASTSSSSSKGNHDLLELYCGNGNFTIPLACNFRRVVATEVSKSGVEAARWNIQANKVDNIFVARMSSEEFTEAWKSRANRKRLEGLDWSQLELRTVLVDPPRAGLDPGTVKLVSEFDRIVYISCNPETLLKNLKDLMPTHKLARFAAFDQFPYTHHLECGAYLVKREQQQ</sequence>
<feature type="compositionally biased region" description="Low complexity" evidence="7">
    <location>
        <begin position="116"/>
        <end position="131"/>
    </location>
</feature>
<organism evidence="8 9">
    <name type="scientific">Dunaliella salina</name>
    <name type="common">Green alga</name>
    <name type="synonym">Protococcus salinus</name>
    <dbReference type="NCBI Taxonomy" id="3046"/>
    <lineage>
        <taxon>Eukaryota</taxon>
        <taxon>Viridiplantae</taxon>
        <taxon>Chlorophyta</taxon>
        <taxon>core chlorophytes</taxon>
        <taxon>Chlorophyceae</taxon>
        <taxon>CS clade</taxon>
        <taxon>Chlamydomonadales</taxon>
        <taxon>Dunaliellaceae</taxon>
        <taxon>Dunaliella</taxon>
    </lineage>
</organism>
<dbReference type="SUPFAM" id="SSF53335">
    <property type="entry name" value="S-adenosyl-L-methionine-dependent methyltransferases"/>
    <property type="match status" value="1"/>
</dbReference>
<dbReference type="Gene3D" id="2.40.50.1070">
    <property type="match status" value="1"/>
</dbReference>
<comment type="caution">
    <text evidence="5">Lacks conserved residue(s) required for the propagation of feature annotation.</text>
</comment>
<dbReference type="EMBL" id="MU069830">
    <property type="protein sequence ID" value="KAF5833106.1"/>
    <property type="molecule type" value="Genomic_DNA"/>
</dbReference>